<dbReference type="Gene3D" id="1.20.900.10">
    <property type="entry name" value="Dbl homology (DH) domain"/>
    <property type="match status" value="1"/>
</dbReference>
<organism evidence="3 4">
    <name type="scientific">Maudiozyma saulgeensis</name>
    <dbReference type="NCBI Taxonomy" id="1789683"/>
    <lineage>
        <taxon>Eukaryota</taxon>
        <taxon>Fungi</taxon>
        <taxon>Dikarya</taxon>
        <taxon>Ascomycota</taxon>
        <taxon>Saccharomycotina</taxon>
        <taxon>Saccharomycetes</taxon>
        <taxon>Saccharomycetales</taxon>
        <taxon>Saccharomycetaceae</taxon>
        <taxon>Maudiozyma</taxon>
    </lineage>
</organism>
<dbReference type="GO" id="GO:0005085">
    <property type="term" value="F:guanyl-nucleotide exchange factor activity"/>
    <property type="evidence" value="ECO:0007669"/>
    <property type="project" value="InterPro"/>
</dbReference>
<dbReference type="InterPro" id="IPR051492">
    <property type="entry name" value="Dynamin-Rho_GEF"/>
</dbReference>
<dbReference type="Pfam" id="PF00621">
    <property type="entry name" value="RhoGEF"/>
    <property type="match status" value="1"/>
</dbReference>
<evidence type="ECO:0000313" key="3">
    <source>
        <dbReference type="EMBL" id="SMN22078.1"/>
    </source>
</evidence>
<dbReference type="EMBL" id="FXLY01000010">
    <property type="protein sequence ID" value="SMN22078.1"/>
    <property type="molecule type" value="Genomic_DNA"/>
</dbReference>
<dbReference type="PROSITE" id="PS50010">
    <property type="entry name" value="DH_2"/>
    <property type="match status" value="1"/>
</dbReference>
<dbReference type="PANTHER" id="PTHR22834:SF20">
    <property type="entry name" value="SH3 DOMAIN-CONTAINING PROTEIN"/>
    <property type="match status" value="1"/>
</dbReference>
<dbReference type="GO" id="GO:0032955">
    <property type="term" value="P:regulation of division septum assembly"/>
    <property type="evidence" value="ECO:0007669"/>
    <property type="project" value="TreeGrafter"/>
</dbReference>
<dbReference type="Gene3D" id="1.20.1270.60">
    <property type="entry name" value="Arfaptin homology (AH) domain/BAR domain"/>
    <property type="match status" value="1"/>
</dbReference>
<gene>
    <name evidence="3" type="ORF">KASA_0I00836G</name>
</gene>
<dbReference type="PANTHER" id="PTHR22834">
    <property type="entry name" value="NUCLEAR FUSION PROTEIN FUS2"/>
    <property type="match status" value="1"/>
</dbReference>
<dbReference type="STRING" id="1789683.A0A1X7R8R7"/>
<dbReference type="SUPFAM" id="SSF103657">
    <property type="entry name" value="BAR/IMD domain-like"/>
    <property type="match status" value="1"/>
</dbReference>
<dbReference type="InterPro" id="IPR035899">
    <property type="entry name" value="DBL_dom_sf"/>
</dbReference>
<dbReference type="InterPro" id="IPR000219">
    <property type="entry name" value="DH_dom"/>
</dbReference>
<feature type="domain" description="DH" evidence="2">
    <location>
        <begin position="100"/>
        <end position="291"/>
    </location>
</feature>
<feature type="region of interest" description="Disordered" evidence="1">
    <location>
        <begin position="372"/>
        <end position="397"/>
    </location>
</feature>
<feature type="compositionally biased region" description="Polar residues" evidence="1">
    <location>
        <begin position="380"/>
        <end position="397"/>
    </location>
</feature>
<dbReference type="GO" id="GO:0005737">
    <property type="term" value="C:cytoplasm"/>
    <property type="evidence" value="ECO:0007669"/>
    <property type="project" value="TreeGrafter"/>
</dbReference>
<proteinExistence type="predicted"/>
<dbReference type="GO" id="GO:0031991">
    <property type="term" value="P:regulation of actomyosin contractile ring contraction"/>
    <property type="evidence" value="ECO:0007669"/>
    <property type="project" value="TreeGrafter"/>
</dbReference>
<evidence type="ECO:0000256" key="1">
    <source>
        <dbReference type="SAM" id="MobiDB-lite"/>
    </source>
</evidence>
<dbReference type="SMART" id="SM00325">
    <property type="entry name" value="RhoGEF"/>
    <property type="match status" value="1"/>
</dbReference>
<dbReference type="Proteomes" id="UP000196158">
    <property type="component" value="Unassembled WGS sequence"/>
</dbReference>
<dbReference type="OrthoDB" id="10256089at2759"/>
<protein>
    <submittedName>
        <fullName evidence="3">Similar to Saccharomyces cerevisiae YMR232W FUS2 Cytoplasmic protein localized to the shmoo tip</fullName>
    </submittedName>
</protein>
<evidence type="ECO:0000259" key="2">
    <source>
        <dbReference type="PROSITE" id="PS50010"/>
    </source>
</evidence>
<dbReference type="InterPro" id="IPR027267">
    <property type="entry name" value="AH/BAR_dom_sf"/>
</dbReference>
<evidence type="ECO:0000313" key="4">
    <source>
        <dbReference type="Proteomes" id="UP000196158"/>
    </source>
</evidence>
<reference evidence="3 4" key="1">
    <citation type="submission" date="2017-04" db="EMBL/GenBank/DDBJ databases">
        <authorList>
            <person name="Afonso C.L."/>
            <person name="Miller P.J."/>
            <person name="Scott M.A."/>
            <person name="Spackman E."/>
            <person name="Goraichik I."/>
            <person name="Dimitrov K.M."/>
            <person name="Suarez D.L."/>
            <person name="Swayne D.E."/>
        </authorList>
    </citation>
    <scope>NUCLEOTIDE SEQUENCE [LARGE SCALE GENOMIC DNA]</scope>
</reference>
<accession>A0A1X7R8R7</accession>
<sequence>MFKTSTLYDQIHYQTTNNLTPIRDYKNDYFHGEDDKLPKFEGNKVWRLQSLKYDKSQPIKRPLSLELNDVTEPLSISITPPSPSDSSSSNDSVNSKERQDFFNLLENLHDSEVEFCKSLKLVNSVYRESLHQNKQLYNKLIKDCSTDELLLFGNIDTICSISEIFVTSLRNILKLNNIDDWDISEENFSGKGSKIIYEPKKNVNIASIFEQHLFRCSSTYMSYAAGHCKQMKLYDELTINKRFQEWYESCMKRAHFRTLRDLLKYPLIRVNTWLSIIDEIIKLIPSILNADECDEMCKIRDKYVLFQKKLTIEINDYGSNPDFDFTLTPSEIIQNYDNLGESNCEDQLDVSKDIDPVNNNARFTTSSSYYSERPYSETSCQSSSNSISERNYTEETTIPPETQNSLLDYIIVFKKMHRKLQNLNFFISRSDLFTILDANLKTMSNWENMINFEKDGCQLFPFSELKLYDLRKYKQNIIHMKEQITVLRLTDLELGVLNPLNTILKNCGAIKVQLRDLKVLEKDYVVYLKEKKKNVHDIKRNVIGKHYEALQLSLKKELPIFINLAQKILTICLSRYNKIMIDYFKILSGGETLLKEDREHRGPTYDPNVSSNLDLLQAYSISRSHVKRLIYTNWPYEGQPINSKIVRTLFEF</sequence>
<dbReference type="SUPFAM" id="SSF48065">
    <property type="entry name" value="DBL homology domain (DH-domain)"/>
    <property type="match status" value="1"/>
</dbReference>
<keyword evidence="4" id="KW-1185">Reference proteome</keyword>
<name>A0A1X7R8R7_9SACH</name>
<dbReference type="AlphaFoldDB" id="A0A1X7R8R7"/>